<organism evidence="11 12">
    <name type="scientific">Desulfovibrio desulfuricans</name>
    <dbReference type="NCBI Taxonomy" id="876"/>
    <lineage>
        <taxon>Bacteria</taxon>
        <taxon>Pseudomonadati</taxon>
        <taxon>Thermodesulfobacteriota</taxon>
        <taxon>Desulfovibrionia</taxon>
        <taxon>Desulfovibrionales</taxon>
        <taxon>Desulfovibrionaceae</taxon>
        <taxon>Desulfovibrio</taxon>
    </lineage>
</organism>
<dbReference type="InterPro" id="IPR025857">
    <property type="entry name" value="MacB_PCD"/>
</dbReference>
<evidence type="ECO:0000313" key="12">
    <source>
        <dbReference type="Proteomes" id="UP000182680"/>
    </source>
</evidence>
<dbReference type="PANTHER" id="PTHR30489:SF0">
    <property type="entry name" value="LIPOPROTEIN-RELEASING SYSTEM TRANSMEMBRANE PROTEIN LOLE"/>
    <property type="match status" value="1"/>
</dbReference>
<feature type="domain" description="ABC3 transporter permease C-terminal" evidence="9">
    <location>
        <begin position="317"/>
        <end position="442"/>
    </location>
</feature>
<protein>
    <submittedName>
        <fullName evidence="11">Lipoprotein-releasing system permease protein</fullName>
    </submittedName>
</protein>
<name>A0AA94L2B0_DESDE</name>
<dbReference type="EMBL" id="FPIW01000019">
    <property type="protein sequence ID" value="SFW45247.1"/>
    <property type="molecule type" value="Genomic_DNA"/>
</dbReference>
<evidence type="ECO:0000256" key="4">
    <source>
        <dbReference type="ARBA" id="ARBA00022475"/>
    </source>
</evidence>
<comment type="caution">
    <text evidence="11">The sequence shown here is derived from an EMBL/GenBank/DDBJ whole genome shotgun (WGS) entry which is preliminary data.</text>
</comment>
<dbReference type="Proteomes" id="UP000182680">
    <property type="component" value="Unassembled WGS sequence"/>
</dbReference>
<comment type="similarity">
    <text evidence="2">Belongs to the ABC-4 integral membrane protein family. LolC/E subfamily.</text>
</comment>
<accession>A0AA94L2B0</accession>
<dbReference type="InterPro" id="IPR051447">
    <property type="entry name" value="Lipoprotein-release_system"/>
</dbReference>
<evidence type="ECO:0000256" key="1">
    <source>
        <dbReference type="ARBA" id="ARBA00004651"/>
    </source>
</evidence>
<feature type="domain" description="MacB-like periplasmic core" evidence="10">
    <location>
        <begin position="66"/>
        <end position="284"/>
    </location>
</feature>
<evidence type="ECO:0000256" key="6">
    <source>
        <dbReference type="ARBA" id="ARBA00022989"/>
    </source>
</evidence>
<dbReference type="GO" id="GO:0098797">
    <property type="term" value="C:plasma membrane protein complex"/>
    <property type="evidence" value="ECO:0007669"/>
    <property type="project" value="TreeGrafter"/>
</dbReference>
<evidence type="ECO:0000259" key="9">
    <source>
        <dbReference type="Pfam" id="PF02687"/>
    </source>
</evidence>
<feature type="transmembrane region" description="Helical" evidence="8">
    <location>
        <begin position="313"/>
        <end position="339"/>
    </location>
</feature>
<gene>
    <name evidence="11" type="ORF">SAMN02910291_01356</name>
</gene>
<dbReference type="Pfam" id="PF02687">
    <property type="entry name" value="FtsX"/>
    <property type="match status" value="1"/>
</dbReference>
<evidence type="ECO:0000313" key="11">
    <source>
        <dbReference type="EMBL" id="SFW45247.1"/>
    </source>
</evidence>
<dbReference type="InterPro" id="IPR011925">
    <property type="entry name" value="LolCE_TM"/>
</dbReference>
<feature type="transmembrane region" description="Helical" evidence="8">
    <location>
        <begin position="360"/>
        <end position="388"/>
    </location>
</feature>
<dbReference type="InterPro" id="IPR003838">
    <property type="entry name" value="ABC3_permease_C"/>
</dbReference>
<proteinExistence type="inferred from homology"/>
<keyword evidence="6 8" id="KW-1133">Transmembrane helix</keyword>
<sequence>MRQGRAFIASMWGVLPPGNRRQEHFLKNILNILPSWANMPQMSFELFVALRYLFSRRKQTFIYIISLMSILGVALGVGALVVVLGVYNGMTTDMRDKILGANSHAIVMSYLPSAFENDDGLLERIRSIKGVTGATPFVYTEVMLSTANGVKGVVLRGIDPESGPRVLSMLRQMRSGSAADLQKEGAPGLIIGEELAKRLGLTVGSRVNLLSPSGQKTASGYAPRIRPFEVVGVFKTGMFEYDSSLAFVHLSAARDVLGLPEKYLSGVELTVNDLFKADQISSRVATELGSPFYVRSWMEMNANLFAALKLEKIGMFILLTMVVLIGSFSIVTSLVMLVMEKTRDIAIMMSMGATRGMIRRIFMFQGSIIGVIGTLLGYVLGLTVGWLLKRYQFIKLPENVYTLDHLPISITLSDVLIVGASAMLLCFLATLYPARQAARLEPAEALRYE</sequence>
<keyword evidence="7 8" id="KW-0472">Membrane</keyword>
<dbReference type="GO" id="GO:0044874">
    <property type="term" value="P:lipoprotein localization to outer membrane"/>
    <property type="evidence" value="ECO:0007669"/>
    <property type="project" value="TreeGrafter"/>
</dbReference>
<evidence type="ECO:0000256" key="8">
    <source>
        <dbReference type="SAM" id="Phobius"/>
    </source>
</evidence>
<evidence type="ECO:0000256" key="7">
    <source>
        <dbReference type="ARBA" id="ARBA00023136"/>
    </source>
</evidence>
<keyword evidence="4" id="KW-1003">Cell membrane</keyword>
<keyword evidence="5 8" id="KW-0812">Transmembrane</keyword>
<feature type="transmembrane region" description="Helical" evidence="8">
    <location>
        <begin position="61"/>
        <end position="87"/>
    </location>
</feature>
<dbReference type="GO" id="GO:0042953">
    <property type="term" value="P:lipoprotein transport"/>
    <property type="evidence" value="ECO:0007669"/>
    <property type="project" value="InterPro"/>
</dbReference>
<evidence type="ECO:0000256" key="2">
    <source>
        <dbReference type="ARBA" id="ARBA00005236"/>
    </source>
</evidence>
<dbReference type="AlphaFoldDB" id="A0AA94L2B0"/>
<evidence type="ECO:0000259" key="10">
    <source>
        <dbReference type="Pfam" id="PF12704"/>
    </source>
</evidence>
<evidence type="ECO:0000256" key="3">
    <source>
        <dbReference type="ARBA" id="ARBA00022448"/>
    </source>
</evidence>
<evidence type="ECO:0000256" key="5">
    <source>
        <dbReference type="ARBA" id="ARBA00022692"/>
    </source>
</evidence>
<feature type="transmembrane region" description="Helical" evidence="8">
    <location>
        <begin position="408"/>
        <end position="432"/>
    </location>
</feature>
<reference evidence="12" key="1">
    <citation type="submission" date="2016-11" db="EMBL/GenBank/DDBJ databases">
        <authorList>
            <person name="Jaros S."/>
            <person name="Januszkiewicz K."/>
            <person name="Wedrychowicz H."/>
        </authorList>
    </citation>
    <scope>NUCLEOTIDE SEQUENCE [LARGE SCALE GENOMIC DNA]</scope>
    <source>
        <strain evidence="12">DSM 7057</strain>
    </source>
</reference>
<dbReference type="PANTHER" id="PTHR30489">
    <property type="entry name" value="LIPOPROTEIN-RELEASING SYSTEM TRANSMEMBRANE PROTEIN LOLE"/>
    <property type="match status" value="1"/>
</dbReference>
<keyword evidence="3" id="KW-0813">Transport</keyword>
<dbReference type="Pfam" id="PF12704">
    <property type="entry name" value="MacB_PCD"/>
    <property type="match status" value="1"/>
</dbReference>
<dbReference type="NCBIfam" id="TIGR02212">
    <property type="entry name" value="lolCE"/>
    <property type="match status" value="1"/>
</dbReference>
<comment type="subcellular location">
    <subcellularLocation>
        <location evidence="1">Cell membrane</location>
        <topology evidence="1">Multi-pass membrane protein</topology>
    </subcellularLocation>
</comment>
<keyword evidence="11" id="KW-0449">Lipoprotein</keyword>